<feature type="region of interest" description="Disordered" evidence="1">
    <location>
        <begin position="268"/>
        <end position="308"/>
    </location>
</feature>
<organism evidence="2 3">
    <name type="scientific">Piscinibacterium candidicorallinum</name>
    <dbReference type="NCBI Taxonomy" id="1793872"/>
    <lineage>
        <taxon>Bacteria</taxon>
        <taxon>Pseudomonadati</taxon>
        <taxon>Pseudomonadota</taxon>
        <taxon>Betaproteobacteria</taxon>
        <taxon>Burkholderiales</taxon>
        <taxon>Piscinibacterium</taxon>
    </lineage>
</organism>
<keyword evidence="3" id="KW-1185">Reference proteome</keyword>
<reference evidence="3" key="1">
    <citation type="journal article" date="2019" name="Int. J. Syst. Evol. Microbiol.">
        <title>The Global Catalogue of Microorganisms (GCM) 10K type strain sequencing project: providing services to taxonomists for standard genome sequencing and annotation.</title>
        <authorList>
            <consortium name="The Broad Institute Genomics Platform"/>
            <consortium name="The Broad Institute Genome Sequencing Center for Infectious Disease"/>
            <person name="Wu L."/>
            <person name="Ma J."/>
        </authorList>
    </citation>
    <scope>NUCLEOTIDE SEQUENCE [LARGE SCALE GENOMIC DNA]</scope>
    <source>
        <strain evidence="3">KCTC 52168</strain>
    </source>
</reference>
<dbReference type="Proteomes" id="UP001595556">
    <property type="component" value="Unassembled WGS sequence"/>
</dbReference>
<sequence>MSKSKPDAFYEDSIALTRIHLDPENVRHDPINDEAKIIGQLTSIEKVLELAKDIAEKGSVSPLDRIGVIEMDGNPGHYIAVEGNRRTCALKLLHDPRKAPTKKLEVAFSTLKQDFNVPTKLPVVVFSSREAARPWLSLRHLGEQDGVGTRPWNPSAKNRYAKGDTPDQLAVAVLDRAQAAGWIDSSQRKEISVTTLTRYLKNPVVRATLGLASASQLKFTHDAEEVDAALRQFLSDARPQGNKEAILSSRTKVAERLAYAQSLHDTGIAPKTRLPAPSDPPPPQPRDDKKPRNPVNPDKRATIAKSSFVSKHPDKNLQRLLIELRKLRPDDGFYFSANYLVRAVIERVLVLYAIDKGFHRSGIPDHHLVKLCHEHLEKNGVPQNQVKIMRTAASNKDALYSLDTLGSAVHGAHVPTRASLIAVWDNWEPCLRLMLDRIN</sequence>
<evidence type="ECO:0000313" key="3">
    <source>
        <dbReference type="Proteomes" id="UP001595556"/>
    </source>
</evidence>
<comment type="caution">
    <text evidence="2">The sequence shown here is derived from an EMBL/GenBank/DDBJ whole genome shotgun (WGS) entry which is preliminary data.</text>
</comment>
<name>A0ABV7H110_9BURK</name>
<dbReference type="RefSeq" id="WP_377300551.1">
    <property type="nucleotide sequence ID" value="NZ_CP180191.1"/>
</dbReference>
<evidence type="ECO:0000313" key="2">
    <source>
        <dbReference type="EMBL" id="MFC3146271.1"/>
    </source>
</evidence>
<protein>
    <recommendedName>
        <fullName evidence="4">ParB/Sulfiredoxin domain-containing protein</fullName>
    </recommendedName>
</protein>
<evidence type="ECO:0008006" key="4">
    <source>
        <dbReference type="Google" id="ProtNLM"/>
    </source>
</evidence>
<dbReference type="EMBL" id="JBHRTI010000003">
    <property type="protein sequence ID" value="MFC3146271.1"/>
    <property type="molecule type" value="Genomic_DNA"/>
</dbReference>
<gene>
    <name evidence="2" type="ORF">ACFOEN_01295</name>
</gene>
<evidence type="ECO:0000256" key="1">
    <source>
        <dbReference type="SAM" id="MobiDB-lite"/>
    </source>
</evidence>
<proteinExistence type="predicted"/>
<accession>A0ABV7H110</accession>
<feature type="compositionally biased region" description="Basic and acidic residues" evidence="1">
    <location>
        <begin position="285"/>
        <end position="301"/>
    </location>
</feature>